<feature type="coiled-coil region" evidence="10">
    <location>
        <begin position="427"/>
        <end position="473"/>
    </location>
</feature>
<evidence type="ECO:0000259" key="15">
    <source>
        <dbReference type="PROSITE" id="PS50110"/>
    </source>
</evidence>
<feature type="transmembrane region" description="Helical" evidence="12">
    <location>
        <begin position="375"/>
        <end position="393"/>
    </location>
</feature>
<dbReference type="PANTHER" id="PTHR45339:SF1">
    <property type="entry name" value="HYBRID SIGNAL TRANSDUCTION HISTIDINE KINASE J"/>
    <property type="match status" value="1"/>
</dbReference>
<dbReference type="AlphaFoldDB" id="A0A5S9NT20"/>
<keyword evidence="7" id="KW-0067">ATP-binding</keyword>
<keyword evidence="12" id="KW-0812">Transmembrane</keyword>
<dbReference type="Gene3D" id="3.40.50.2300">
    <property type="match status" value="1"/>
</dbReference>
<evidence type="ECO:0000256" key="3">
    <source>
        <dbReference type="ARBA" id="ARBA00022553"/>
    </source>
</evidence>
<name>A0A5S9NT20_9GAMM</name>
<evidence type="ECO:0000256" key="2">
    <source>
        <dbReference type="ARBA" id="ARBA00012438"/>
    </source>
</evidence>
<keyword evidence="5" id="KW-0547">Nucleotide-binding</keyword>
<keyword evidence="13" id="KW-0732">Signal</keyword>
<dbReference type="InterPro" id="IPR011622">
    <property type="entry name" value="7TMR_DISM_rcpt_extracell_dom2"/>
</dbReference>
<dbReference type="InterPro" id="IPR001789">
    <property type="entry name" value="Sig_transdc_resp-reg_receiver"/>
</dbReference>
<dbReference type="InterPro" id="IPR036097">
    <property type="entry name" value="HisK_dim/P_sf"/>
</dbReference>
<dbReference type="PROSITE" id="PS50109">
    <property type="entry name" value="HIS_KIN"/>
    <property type="match status" value="1"/>
</dbReference>
<dbReference type="GO" id="GO:0000155">
    <property type="term" value="F:phosphorelay sensor kinase activity"/>
    <property type="evidence" value="ECO:0007669"/>
    <property type="project" value="InterPro"/>
</dbReference>
<keyword evidence="12" id="KW-0472">Membrane</keyword>
<dbReference type="InterPro" id="IPR003594">
    <property type="entry name" value="HATPase_dom"/>
</dbReference>
<dbReference type="Gene3D" id="2.60.40.2380">
    <property type="match status" value="1"/>
</dbReference>
<dbReference type="InterPro" id="IPR003661">
    <property type="entry name" value="HisK_dim/P_dom"/>
</dbReference>
<dbReference type="Pfam" id="PF00072">
    <property type="entry name" value="Response_reg"/>
    <property type="match status" value="1"/>
</dbReference>
<keyword evidence="4 16" id="KW-0808">Transferase</keyword>
<dbReference type="CDD" id="cd00082">
    <property type="entry name" value="HisKA"/>
    <property type="match status" value="1"/>
</dbReference>
<keyword evidence="8" id="KW-0902">Two-component regulatory system</keyword>
<evidence type="ECO:0000256" key="1">
    <source>
        <dbReference type="ARBA" id="ARBA00000085"/>
    </source>
</evidence>
<feature type="transmembrane region" description="Helical" evidence="12">
    <location>
        <begin position="223"/>
        <end position="244"/>
    </location>
</feature>
<sequence>MIKNQSVRFLSQLLLFSWSFFAVSANASEYLPEGTTIEAELLVSPVKSLQEIKDNYKDLRWLPLERQSGYINAPEGSTWVRVTISNRGINDHARMLELAFPAQSVDLYRVHPLTPAQTAPSTTGPIASASPQPTATENNAANLFARTHSGAELVMTEEHMDLGHQHRFSSRPINYRNILYPIDLRAGETTTLLFRVDHYFDQLIKIIPWDSENLQKLKTQEHVFFGMIYGSLFMIIIYNLFIWFSIRERSHLLFVFFGTATGLFMSMHEGHFAQFVAPEALWPKDMFYAIIAALMCIGFTFFSSSFLDLNRWSPNLTRMLLGAGAVAATVIILIGLSDEPIVFSPYLLLIVISLYVCGIYAGLYIRNQGIASAGYFSLAIFLCTLGLMLDFGSNISVLPWTRWSFSYASIGNTAMILVFAFALADKMRQLNNEKLDTTYQLMKLTEEKAQSNIEVYKSKLNEVQLEKRADEAKIESRAKSEFLATMSHQIRTPMNGILGMTELLDDTVLEDDQRHFVSSINKSAKSLLNVINDLLDYSKIESGTMALESKLFNLERIIDDCINISALKATETKLNFVGYVAPDTHLQLKGDAPKIRQVTLNLLNIVFGFSSGGTVVLKASQTGKNTVNSTEVRVEVVSKGVLLTEEDVTSLLQPFNDAAKSSKQKGQEIGLAVSRELIELMHGRLGIDRDEHVNSTTLWFTTRLLLPHTNEMQRLMDRSKILSGRRLLICDDNEEIVTTIKGLTESWGMQCNTCSSARDASELLLHDDSAYQVLMIAEEFLTPEVQLAIRKSNVDHNFITSVNLITRVRFTMTQAEMKKRGIQSVLEIPYSTLNLYQSLLKSMGIDNVEVDKTNDAPLSILVAEDNTVNQMVIDGLLKKLRFKPRLVNNGLEAVNTFLDESTEFNLIFMDCEMPEMSGYEACKAIREFEQKNNTELADRSVIIGLSAHSTPEYREQAYEAGMNDFIVKPLTIEDIEDVIERMRNNYFNVDLTELNDNIDVPHESRHRQFPDIL</sequence>
<feature type="transmembrane region" description="Helical" evidence="12">
    <location>
        <begin position="319"/>
        <end position="337"/>
    </location>
</feature>
<feature type="signal peptide" evidence="13">
    <location>
        <begin position="1"/>
        <end position="27"/>
    </location>
</feature>
<keyword evidence="10" id="KW-0175">Coiled coil</keyword>
<evidence type="ECO:0000313" key="16">
    <source>
        <dbReference type="EMBL" id="CAA0091299.1"/>
    </source>
</evidence>
<dbReference type="EMBL" id="CACSII010000002">
    <property type="protein sequence ID" value="CAA0091299.1"/>
    <property type="molecule type" value="Genomic_DNA"/>
</dbReference>
<accession>A0A5S9NT20</accession>
<dbReference type="Proteomes" id="UP000434580">
    <property type="component" value="Unassembled WGS sequence"/>
</dbReference>
<dbReference type="InterPro" id="IPR011006">
    <property type="entry name" value="CheY-like_superfamily"/>
</dbReference>
<evidence type="ECO:0000256" key="13">
    <source>
        <dbReference type="SAM" id="SignalP"/>
    </source>
</evidence>
<dbReference type="Gene3D" id="3.30.565.10">
    <property type="entry name" value="Histidine kinase-like ATPase, C-terminal domain"/>
    <property type="match status" value="1"/>
</dbReference>
<reference evidence="16 17" key="1">
    <citation type="submission" date="2019-11" db="EMBL/GenBank/DDBJ databases">
        <authorList>
            <person name="Holert J."/>
        </authorList>
    </citation>
    <scope>NUCLEOTIDE SEQUENCE [LARGE SCALE GENOMIC DNA]</scope>
    <source>
        <strain evidence="16">BC5_2</strain>
    </source>
</reference>
<dbReference type="OrthoDB" id="6187449at2"/>
<dbReference type="SUPFAM" id="SSF52172">
    <property type="entry name" value="CheY-like"/>
    <property type="match status" value="2"/>
</dbReference>
<protein>
    <recommendedName>
        <fullName evidence="2">histidine kinase</fullName>
        <ecNumber evidence="2">2.7.13.3</ecNumber>
    </recommendedName>
</protein>
<dbReference type="InterPro" id="IPR036890">
    <property type="entry name" value="HATPase_C_sf"/>
</dbReference>
<evidence type="ECO:0000256" key="8">
    <source>
        <dbReference type="ARBA" id="ARBA00023012"/>
    </source>
</evidence>
<dbReference type="CDD" id="cd17546">
    <property type="entry name" value="REC_hyHK_CKI1_RcsC-like"/>
    <property type="match status" value="1"/>
</dbReference>
<evidence type="ECO:0000256" key="5">
    <source>
        <dbReference type="ARBA" id="ARBA00022741"/>
    </source>
</evidence>
<evidence type="ECO:0000256" key="9">
    <source>
        <dbReference type="PROSITE-ProRule" id="PRU00169"/>
    </source>
</evidence>
<keyword evidence="3 9" id="KW-0597">Phosphoprotein</keyword>
<evidence type="ECO:0000256" key="12">
    <source>
        <dbReference type="SAM" id="Phobius"/>
    </source>
</evidence>
<proteinExistence type="predicted"/>
<evidence type="ECO:0000259" key="14">
    <source>
        <dbReference type="PROSITE" id="PS50109"/>
    </source>
</evidence>
<dbReference type="FunFam" id="1.10.287.130:FF:000002">
    <property type="entry name" value="Two-component osmosensing histidine kinase"/>
    <property type="match status" value="1"/>
</dbReference>
<dbReference type="Pfam" id="PF02518">
    <property type="entry name" value="HATPase_c"/>
    <property type="match status" value="1"/>
</dbReference>
<dbReference type="PANTHER" id="PTHR45339">
    <property type="entry name" value="HYBRID SIGNAL TRANSDUCTION HISTIDINE KINASE J"/>
    <property type="match status" value="1"/>
</dbReference>
<dbReference type="SUPFAM" id="SSF47384">
    <property type="entry name" value="Homodimeric domain of signal transducing histidine kinase"/>
    <property type="match status" value="1"/>
</dbReference>
<evidence type="ECO:0000256" key="10">
    <source>
        <dbReference type="SAM" id="Coils"/>
    </source>
</evidence>
<gene>
    <name evidence="16" type="primary">barA_4</name>
    <name evidence="16" type="ORF">DPBNPPHM_03000</name>
</gene>
<dbReference type="Pfam" id="PF07695">
    <property type="entry name" value="7TMR-DISM_7TM"/>
    <property type="match status" value="1"/>
</dbReference>
<dbReference type="Pfam" id="PF00512">
    <property type="entry name" value="HisKA"/>
    <property type="match status" value="1"/>
</dbReference>
<dbReference type="SMART" id="SM00448">
    <property type="entry name" value="REC"/>
    <property type="match status" value="1"/>
</dbReference>
<dbReference type="SMART" id="SM00388">
    <property type="entry name" value="HisKA"/>
    <property type="match status" value="1"/>
</dbReference>
<dbReference type="Gene3D" id="1.10.287.130">
    <property type="match status" value="1"/>
</dbReference>
<keyword evidence="6 16" id="KW-0418">Kinase</keyword>
<organism evidence="16 17">
    <name type="scientific">BD1-7 clade bacterium</name>
    <dbReference type="NCBI Taxonomy" id="2029982"/>
    <lineage>
        <taxon>Bacteria</taxon>
        <taxon>Pseudomonadati</taxon>
        <taxon>Pseudomonadota</taxon>
        <taxon>Gammaproteobacteria</taxon>
        <taxon>Cellvibrionales</taxon>
        <taxon>Spongiibacteraceae</taxon>
        <taxon>BD1-7 clade</taxon>
    </lineage>
</organism>
<feature type="chain" id="PRO_5030137956" description="histidine kinase" evidence="13">
    <location>
        <begin position="28"/>
        <end position="1013"/>
    </location>
</feature>
<feature type="transmembrane region" description="Helical" evidence="12">
    <location>
        <begin position="343"/>
        <end position="363"/>
    </location>
</feature>
<dbReference type="Pfam" id="PF07696">
    <property type="entry name" value="7TMR-DISMED2"/>
    <property type="match status" value="1"/>
</dbReference>
<feature type="modified residue" description="4-aspartylphosphate" evidence="9">
    <location>
        <position position="910"/>
    </location>
</feature>
<dbReference type="GO" id="GO:0005524">
    <property type="term" value="F:ATP binding"/>
    <property type="evidence" value="ECO:0007669"/>
    <property type="project" value="UniProtKB-KW"/>
</dbReference>
<feature type="transmembrane region" description="Helical" evidence="12">
    <location>
        <begin position="287"/>
        <end position="307"/>
    </location>
</feature>
<feature type="transmembrane region" description="Helical" evidence="12">
    <location>
        <begin position="251"/>
        <end position="267"/>
    </location>
</feature>
<evidence type="ECO:0000256" key="6">
    <source>
        <dbReference type="ARBA" id="ARBA00022777"/>
    </source>
</evidence>
<dbReference type="SUPFAM" id="SSF55874">
    <property type="entry name" value="ATPase domain of HSP90 chaperone/DNA topoisomerase II/histidine kinase"/>
    <property type="match status" value="1"/>
</dbReference>
<comment type="catalytic activity">
    <reaction evidence="1">
        <text>ATP + protein L-histidine = ADP + protein N-phospho-L-histidine.</text>
        <dbReference type="EC" id="2.7.13.3"/>
    </reaction>
</comment>
<feature type="region of interest" description="Disordered" evidence="11">
    <location>
        <begin position="116"/>
        <end position="135"/>
    </location>
</feature>
<evidence type="ECO:0000256" key="11">
    <source>
        <dbReference type="SAM" id="MobiDB-lite"/>
    </source>
</evidence>
<dbReference type="InterPro" id="IPR011623">
    <property type="entry name" value="7TMR_DISM_rcpt_extracell_dom1"/>
</dbReference>
<evidence type="ECO:0000256" key="7">
    <source>
        <dbReference type="ARBA" id="ARBA00022840"/>
    </source>
</evidence>
<evidence type="ECO:0000313" key="17">
    <source>
        <dbReference type="Proteomes" id="UP000434580"/>
    </source>
</evidence>
<keyword evidence="12" id="KW-1133">Transmembrane helix</keyword>
<dbReference type="PROSITE" id="PS50110">
    <property type="entry name" value="RESPONSE_REGULATORY"/>
    <property type="match status" value="1"/>
</dbReference>
<evidence type="ECO:0000256" key="4">
    <source>
        <dbReference type="ARBA" id="ARBA00022679"/>
    </source>
</evidence>
<feature type="transmembrane region" description="Helical" evidence="12">
    <location>
        <begin position="405"/>
        <end position="424"/>
    </location>
</feature>
<feature type="domain" description="Histidine kinase" evidence="14">
    <location>
        <begin position="485"/>
        <end position="710"/>
    </location>
</feature>
<dbReference type="EC" id="2.7.13.3" evidence="2"/>
<dbReference type="SMART" id="SM00387">
    <property type="entry name" value="HATPase_c"/>
    <property type="match status" value="1"/>
</dbReference>
<feature type="domain" description="Response regulatory" evidence="15">
    <location>
        <begin position="859"/>
        <end position="983"/>
    </location>
</feature>
<dbReference type="InterPro" id="IPR005467">
    <property type="entry name" value="His_kinase_dom"/>
</dbReference>